<dbReference type="Proteomes" id="UP000675968">
    <property type="component" value="Unassembled WGS sequence"/>
</dbReference>
<organism evidence="2 3">
    <name type="scientific">Candidatus Iainarchaeum sp</name>
    <dbReference type="NCBI Taxonomy" id="3101447"/>
    <lineage>
        <taxon>Archaea</taxon>
        <taxon>Candidatus Iainarchaeota</taxon>
        <taxon>Candidatus Iainarchaeia</taxon>
        <taxon>Candidatus Iainarchaeales</taxon>
        <taxon>Candidatus Iainarchaeaceae</taxon>
        <taxon>Candidatus Iainarchaeum</taxon>
    </lineage>
</organism>
<dbReference type="SUPFAM" id="SSF55021">
    <property type="entry name" value="ACT-like"/>
    <property type="match status" value="1"/>
</dbReference>
<reference evidence="2" key="2">
    <citation type="submission" date="2021-05" db="EMBL/GenBank/DDBJ databases">
        <title>Protein family content uncovers lineage relationships and bacterial pathway maintenance mechanisms in DPANN archaea.</title>
        <authorList>
            <person name="Castelle C.J."/>
            <person name="Meheust R."/>
            <person name="Jaffe A.L."/>
            <person name="Seitz K."/>
            <person name="Gong X."/>
            <person name="Baker B.J."/>
            <person name="Banfield J.F."/>
        </authorList>
    </citation>
    <scope>NUCLEOTIDE SEQUENCE</scope>
    <source>
        <strain evidence="2">RIFCSPLOWO2_01_FULL_AR10_48_17</strain>
    </source>
</reference>
<dbReference type="InterPro" id="IPR050192">
    <property type="entry name" value="CopG/NikR_regulator"/>
</dbReference>
<accession>A0A8T4L3Z8</accession>
<dbReference type="Pfam" id="PF08753">
    <property type="entry name" value="NikR_C"/>
    <property type="match status" value="1"/>
</dbReference>
<sequence>MKEEVMKIVSVSFTEKNLDDIRQLKRDLGLGNSSETLRVALQFALEKHTEEKKIRGNQTAALVIRHSHKTERFVSDTKHDFQTLVKSQNHYCQNSDECVDMFLLSGPAEQIKKMRNQLLSSKEIGKVAFLPL</sequence>
<proteinExistence type="predicted"/>
<dbReference type="EMBL" id="JAGVWC010000010">
    <property type="protein sequence ID" value="MBS3061501.1"/>
    <property type="molecule type" value="Genomic_DNA"/>
</dbReference>
<evidence type="ECO:0000313" key="3">
    <source>
        <dbReference type="Proteomes" id="UP000675968"/>
    </source>
</evidence>
<dbReference type="PANTHER" id="PTHR34719:SF3">
    <property type="entry name" value="NICKEL-RESPONSIVE REGULATOR-RELATED"/>
    <property type="match status" value="1"/>
</dbReference>
<evidence type="ECO:0000313" key="2">
    <source>
        <dbReference type="EMBL" id="MBS3061501.1"/>
    </source>
</evidence>
<name>A0A8T4L3Z8_9ARCH</name>
<dbReference type="AlphaFoldDB" id="A0A8T4L3Z8"/>
<dbReference type="InterPro" id="IPR014864">
    <property type="entry name" value="TF_NikR_Ni-bd_C"/>
</dbReference>
<dbReference type="PANTHER" id="PTHR34719">
    <property type="entry name" value="NICKEL-RESPONSIVE REGULATOR"/>
    <property type="match status" value="1"/>
</dbReference>
<dbReference type="GO" id="GO:0003677">
    <property type="term" value="F:DNA binding"/>
    <property type="evidence" value="ECO:0007669"/>
    <property type="project" value="TreeGrafter"/>
</dbReference>
<reference evidence="2" key="1">
    <citation type="submission" date="2021-03" db="EMBL/GenBank/DDBJ databases">
        <authorList>
            <person name="Jaffe A."/>
        </authorList>
    </citation>
    <scope>NUCLEOTIDE SEQUENCE</scope>
    <source>
        <strain evidence="2">RIFCSPLOWO2_01_FULL_AR10_48_17</strain>
    </source>
</reference>
<dbReference type="InterPro" id="IPR045865">
    <property type="entry name" value="ACT-like_dom_sf"/>
</dbReference>
<dbReference type="GO" id="GO:0006355">
    <property type="term" value="P:regulation of DNA-templated transcription"/>
    <property type="evidence" value="ECO:0007669"/>
    <property type="project" value="TreeGrafter"/>
</dbReference>
<gene>
    <name evidence="2" type="ORF">J4215_02880</name>
</gene>
<feature type="domain" description="Transcription factor NikR nickel binding C-terminal" evidence="1">
    <location>
        <begin position="66"/>
        <end position="127"/>
    </location>
</feature>
<dbReference type="Gene3D" id="3.30.70.1150">
    <property type="entry name" value="ACT-like. Chain A, domain 2"/>
    <property type="match status" value="1"/>
</dbReference>
<protein>
    <recommendedName>
        <fullName evidence="1">Transcription factor NikR nickel binding C-terminal domain-containing protein</fullName>
    </recommendedName>
</protein>
<evidence type="ECO:0000259" key="1">
    <source>
        <dbReference type="Pfam" id="PF08753"/>
    </source>
</evidence>
<dbReference type="InterPro" id="IPR027271">
    <property type="entry name" value="Acetolactate_synth/TF_NikR_C"/>
</dbReference>
<comment type="caution">
    <text evidence="2">The sequence shown here is derived from an EMBL/GenBank/DDBJ whole genome shotgun (WGS) entry which is preliminary data.</text>
</comment>